<dbReference type="PROSITE" id="PS50158">
    <property type="entry name" value="ZF_CCHC"/>
    <property type="match status" value="3"/>
</dbReference>
<organism evidence="4 5">
    <name type="scientific">Mikania micrantha</name>
    <name type="common">bitter vine</name>
    <dbReference type="NCBI Taxonomy" id="192012"/>
    <lineage>
        <taxon>Eukaryota</taxon>
        <taxon>Viridiplantae</taxon>
        <taxon>Streptophyta</taxon>
        <taxon>Embryophyta</taxon>
        <taxon>Tracheophyta</taxon>
        <taxon>Spermatophyta</taxon>
        <taxon>Magnoliopsida</taxon>
        <taxon>eudicotyledons</taxon>
        <taxon>Gunneridae</taxon>
        <taxon>Pentapetalae</taxon>
        <taxon>asterids</taxon>
        <taxon>campanulids</taxon>
        <taxon>Asterales</taxon>
        <taxon>Asteraceae</taxon>
        <taxon>Asteroideae</taxon>
        <taxon>Heliantheae alliance</taxon>
        <taxon>Eupatorieae</taxon>
        <taxon>Mikania</taxon>
    </lineage>
</organism>
<dbReference type="GO" id="GO:0008270">
    <property type="term" value="F:zinc ion binding"/>
    <property type="evidence" value="ECO:0007669"/>
    <property type="project" value="UniProtKB-KW"/>
</dbReference>
<dbReference type="InterPro" id="IPR036875">
    <property type="entry name" value="Znf_CCHC_sf"/>
</dbReference>
<dbReference type="SMART" id="SM00343">
    <property type="entry name" value="ZnF_C2HC"/>
    <property type="match status" value="3"/>
</dbReference>
<feature type="region of interest" description="Disordered" evidence="2">
    <location>
        <begin position="1"/>
        <end position="27"/>
    </location>
</feature>
<dbReference type="Pfam" id="PF00098">
    <property type="entry name" value="zf-CCHC"/>
    <property type="match status" value="2"/>
</dbReference>
<dbReference type="OrthoDB" id="8026949at2759"/>
<sequence length="248" mass="28536">MAAPVFFDRPNGQAHSPNGQARSPDSFAEWPGSVARLIRRMARLSRRMARLIRPCHYHHRAEFACVQCTRCGKMGHWMQQCRSPMTSTSRQYVGTDPKCAKCGFHHDKGKPCRHCLNCGRIGHWIQQCRYILTRKQKQKVNISTSTPNNNCYTCGMLGHFKRDCPRQRPPADPAATKELLALPAPGEHSESDDLTEECTHSFMDYMNRVCILYQDQFVIVTKDDILIHLNGKTEREQHLRDDLELLKE</sequence>
<dbReference type="EMBL" id="SZYD01000002">
    <property type="protein sequence ID" value="KAD7116977.1"/>
    <property type="molecule type" value="Genomic_DNA"/>
</dbReference>
<evidence type="ECO:0000313" key="4">
    <source>
        <dbReference type="EMBL" id="KAD7116977.1"/>
    </source>
</evidence>
<keyword evidence="1" id="KW-0863">Zinc-finger</keyword>
<keyword evidence="1" id="KW-0862">Zinc</keyword>
<evidence type="ECO:0000256" key="2">
    <source>
        <dbReference type="SAM" id="MobiDB-lite"/>
    </source>
</evidence>
<dbReference type="Gene3D" id="4.10.60.10">
    <property type="entry name" value="Zinc finger, CCHC-type"/>
    <property type="match status" value="2"/>
</dbReference>
<reference evidence="4 5" key="1">
    <citation type="submission" date="2019-05" db="EMBL/GenBank/DDBJ databases">
        <title>Mikania micrantha, genome provides insights into the molecular mechanism of rapid growth.</title>
        <authorList>
            <person name="Liu B."/>
        </authorList>
    </citation>
    <scope>NUCLEOTIDE SEQUENCE [LARGE SCALE GENOMIC DNA]</scope>
    <source>
        <strain evidence="4">NLD-2019</strain>
        <tissue evidence="4">Leaf</tissue>
    </source>
</reference>
<proteinExistence type="predicted"/>
<dbReference type="SUPFAM" id="SSF57756">
    <property type="entry name" value="Retrovirus zinc finger-like domains"/>
    <property type="match status" value="2"/>
</dbReference>
<keyword evidence="5" id="KW-1185">Reference proteome</keyword>
<evidence type="ECO:0000259" key="3">
    <source>
        <dbReference type="PROSITE" id="PS50158"/>
    </source>
</evidence>
<keyword evidence="1" id="KW-0479">Metal-binding</keyword>
<gene>
    <name evidence="4" type="ORF">E3N88_04245</name>
</gene>
<dbReference type="AlphaFoldDB" id="A0A5N6PV52"/>
<comment type="caution">
    <text evidence="4">The sequence shown here is derived from an EMBL/GenBank/DDBJ whole genome shotgun (WGS) entry which is preliminary data.</text>
</comment>
<evidence type="ECO:0000313" key="5">
    <source>
        <dbReference type="Proteomes" id="UP000326396"/>
    </source>
</evidence>
<evidence type="ECO:0000256" key="1">
    <source>
        <dbReference type="PROSITE-ProRule" id="PRU00047"/>
    </source>
</evidence>
<dbReference type="InterPro" id="IPR001878">
    <property type="entry name" value="Znf_CCHC"/>
</dbReference>
<protein>
    <recommendedName>
        <fullName evidence="3">CCHC-type domain-containing protein</fullName>
    </recommendedName>
</protein>
<feature type="domain" description="CCHC-type" evidence="3">
    <location>
        <begin position="115"/>
        <end position="129"/>
    </location>
</feature>
<feature type="compositionally biased region" description="Polar residues" evidence="2">
    <location>
        <begin position="13"/>
        <end position="23"/>
    </location>
</feature>
<dbReference type="Proteomes" id="UP000326396">
    <property type="component" value="Linkage Group LG10"/>
</dbReference>
<name>A0A5N6PV52_9ASTR</name>
<accession>A0A5N6PV52</accession>
<feature type="domain" description="CCHC-type" evidence="3">
    <location>
        <begin position="68"/>
        <end position="83"/>
    </location>
</feature>
<dbReference type="GO" id="GO:0003676">
    <property type="term" value="F:nucleic acid binding"/>
    <property type="evidence" value="ECO:0007669"/>
    <property type="project" value="InterPro"/>
</dbReference>
<feature type="domain" description="CCHC-type" evidence="3">
    <location>
        <begin position="151"/>
        <end position="166"/>
    </location>
</feature>